<comment type="function">
    <text evidence="5">Part of the twin-arginine translocation (Tat) system that transports large folded proteins containing a characteristic twin-arginine motif in their signal peptide across membranes.</text>
</comment>
<comment type="similarity">
    <text evidence="5">Belongs to the TatC family.</text>
</comment>
<comment type="subcellular location">
    <subcellularLocation>
        <location evidence="5">Cell membrane</location>
        <topology evidence="5">Multi-pass membrane protein</topology>
    </subcellularLocation>
    <subcellularLocation>
        <location evidence="1">Membrane</location>
        <topology evidence="1">Multi-pass membrane protein</topology>
    </subcellularLocation>
</comment>
<keyword evidence="8" id="KW-1185">Reference proteome</keyword>
<keyword evidence="5" id="KW-0813">Transport</keyword>
<keyword evidence="5" id="KW-0653">Protein transport</keyword>
<dbReference type="GO" id="GO:0043953">
    <property type="term" value="P:protein transport by the Tat complex"/>
    <property type="evidence" value="ECO:0007669"/>
    <property type="project" value="UniProtKB-UniRule"/>
</dbReference>
<dbReference type="InterPro" id="IPR019820">
    <property type="entry name" value="Sec-indep_translocase_CS"/>
</dbReference>
<evidence type="ECO:0000256" key="1">
    <source>
        <dbReference type="ARBA" id="ARBA00004141"/>
    </source>
</evidence>
<dbReference type="Pfam" id="PF00902">
    <property type="entry name" value="TatC"/>
    <property type="match status" value="1"/>
</dbReference>
<dbReference type="NCBIfam" id="TIGR00945">
    <property type="entry name" value="tatC"/>
    <property type="match status" value="1"/>
</dbReference>
<keyword evidence="4 5" id="KW-0472">Membrane</keyword>
<dbReference type="KEGG" id="oni:Osc7112_1980"/>
<proteinExistence type="inferred from homology"/>
<feature type="transmembrane region" description="Helical" evidence="5">
    <location>
        <begin position="403"/>
        <end position="421"/>
    </location>
</feature>
<dbReference type="GO" id="GO:0065002">
    <property type="term" value="P:intracellular protein transmembrane transport"/>
    <property type="evidence" value="ECO:0007669"/>
    <property type="project" value="TreeGrafter"/>
</dbReference>
<evidence type="ECO:0000313" key="8">
    <source>
        <dbReference type="Proteomes" id="UP000010478"/>
    </source>
</evidence>
<keyword evidence="5" id="KW-1003">Cell membrane</keyword>
<evidence type="ECO:0000256" key="6">
    <source>
        <dbReference type="SAM" id="MobiDB-lite"/>
    </source>
</evidence>
<evidence type="ECO:0000256" key="5">
    <source>
        <dbReference type="HAMAP-Rule" id="MF_00902"/>
    </source>
</evidence>
<evidence type="ECO:0000256" key="3">
    <source>
        <dbReference type="ARBA" id="ARBA00022989"/>
    </source>
</evidence>
<name>K9VG42_9CYAN</name>
<keyword evidence="3 5" id="KW-1133">Transmembrane helix</keyword>
<feature type="transmembrane region" description="Helical" evidence="5">
    <location>
        <begin position="427"/>
        <end position="447"/>
    </location>
</feature>
<dbReference type="PRINTS" id="PR01840">
    <property type="entry name" value="TATCFAMILY"/>
</dbReference>
<dbReference type="Proteomes" id="UP000010478">
    <property type="component" value="Chromosome"/>
</dbReference>
<sequence length="449" mass="48427">MTVPSDLETSEQGSDNNLEKVSPENSIAPIADDLEAVSNLEDKSVIPENSIAPIADDLEAVSNLEDKSVIPENSIAPIADDLEAVSNLEDKSVIPENSIAPIADDLEAVSNLEDKSVIPENSIAPIADDLEAVSNLDEKKVSPKNSIASIADDLEAVSNLEDKSVIPENNIASIADDLEAVSNLEDKSVIPENNIALIADSFLGSRNLENEYLDELPDEVEMSLFEHLEELRQRIFYSLIAVVIAVIGCFFTVKPIVQLLEVPAGPVKFLQLAPGEYFFVSIEVAGYSGLLLASPFIFYQIALFVLPGLTRKERRLLGPVFFGSSFLFLGGLVFAYIALIPAALNFFVSYGADVVEQLWSIDKYFKFVLLLMFCTGLAFQIPIVQVLLGVLGIFSSNQMLSGWRYVVLGAAVLGAVLTPSTDPLTQSLLGGAVLALYFGGVGLVKLLGR</sequence>
<dbReference type="AlphaFoldDB" id="K9VG42"/>
<dbReference type="PANTHER" id="PTHR30371:SF0">
    <property type="entry name" value="SEC-INDEPENDENT PROTEIN TRANSLOCASE PROTEIN TATC, CHLOROPLASTIC-RELATED"/>
    <property type="match status" value="1"/>
</dbReference>
<gene>
    <name evidence="5" type="primary">tatC</name>
    <name evidence="7" type="ORF">Osc7112_1980</name>
</gene>
<dbReference type="STRING" id="179408.Osc7112_1980"/>
<keyword evidence="5" id="KW-0811">Translocation</keyword>
<feature type="transmembrane region" description="Helical" evidence="5">
    <location>
        <begin position="235"/>
        <end position="257"/>
    </location>
</feature>
<evidence type="ECO:0000256" key="2">
    <source>
        <dbReference type="ARBA" id="ARBA00022692"/>
    </source>
</evidence>
<feature type="region of interest" description="Disordered" evidence="6">
    <location>
        <begin position="1"/>
        <end position="29"/>
    </location>
</feature>
<protein>
    <recommendedName>
        <fullName evidence="5">Sec-independent protein translocase protein TatC</fullName>
    </recommendedName>
</protein>
<dbReference type="SMR" id="K9VG42"/>
<dbReference type="HOGENOM" id="CLU_609491_0_0_3"/>
<comment type="subunit">
    <text evidence="5">Forms a complex with TatA.</text>
</comment>
<dbReference type="GO" id="GO:0009977">
    <property type="term" value="F:proton motive force dependent protein transmembrane transporter activity"/>
    <property type="evidence" value="ECO:0007669"/>
    <property type="project" value="TreeGrafter"/>
</dbReference>
<dbReference type="HAMAP" id="MF_00902">
    <property type="entry name" value="TatC"/>
    <property type="match status" value="1"/>
</dbReference>
<keyword evidence="2 5" id="KW-0812">Transmembrane</keyword>
<evidence type="ECO:0000256" key="4">
    <source>
        <dbReference type="ARBA" id="ARBA00023136"/>
    </source>
</evidence>
<dbReference type="InterPro" id="IPR002033">
    <property type="entry name" value="TatC"/>
</dbReference>
<dbReference type="PATRIC" id="fig|179408.3.peg.2410"/>
<dbReference type="eggNOG" id="COG0805">
    <property type="taxonomic scope" value="Bacteria"/>
</dbReference>
<dbReference type="EMBL" id="CP003614">
    <property type="protein sequence ID" value="AFZ06457.1"/>
    <property type="molecule type" value="Genomic_DNA"/>
</dbReference>
<dbReference type="PROSITE" id="PS01218">
    <property type="entry name" value="TATC"/>
    <property type="match status" value="1"/>
</dbReference>
<evidence type="ECO:0000313" key="7">
    <source>
        <dbReference type="EMBL" id="AFZ06457.1"/>
    </source>
</evidence>
<accession>K9VG42</accession>
<feature type="transmembrane region" description="Helical" evidence="5">
    <location>
        <begin position="326"/>
        <end position="347"/>
    </location>
</feature>
<dbReference type="GO" id="GO:0033281">
    <property type="term" value="C:TAT protein transport complex"/>
    <property type="evidence" value="ECO:0007669"/>
    <property type="project" value="UniProtKB-UniRule"/>
</dbReference>
<reference evidence="7 8" key="1">
    <citation type="submission" date="2012-05" db="EMBL/GenBank/DDBJ databases">
        <title>Finished chromosome of genome of Oscillatoria sp. PCC 7112.</title>
        <authorList>
            <consortium name="US DOE Joint Genome Institute"/>
            <person name="Gugger M."/>
            <person name="Coursin T."/>
            <person name="Rippka R."/>
            <person name="Tandeau De Marsac N."/>
            <person name="Huntemann M."/>
            <person name="Wei C.-L."/>
            <person name="Han J."/>
            <person name="Detter J.C."/>
            <person name="Han C."/>
            <person name="Tapia R."/>
            <person name="Davenport K."/>
            <person name="Daligault H."/>
            <person name="Erkkila T."/>
            <person name="Gu W."/>
            <person name="Munk A.C.C."/>
            <person name="Teshima H."/>
            <person name="Xu Y."/>
            <person name="Chain P."/>
            <person name="Chen A."/>
            <person name="Krypides N."/>
            <person name="Mavromatis K."/>
            <person name="Markowitz V."/>
            <person name="Szeto E."/>
            <person name="Ivanova N."/>
            <person name="Mikhailova N."/>
            <person name="Ovchinnikova G."/>
            <person name="Pagani I."/>
            <person name="Pati A."/>
            <person name="Goodwin L."/>
            <person name="Peters L."/>
            <person name="Pitluck S."/>
            <person name="Woyke T."/>
            <person name="Kerfeld C."/>
        </authorList>
    </citation>
    <scope>NUCLEOTIDE SEQUENCE [LARGE SCALE GENOMIC DNA]</scope>
    <source>
        <strain evidence="7 8">PCC 7112</strain>
    </source>
</reference>
<organism evidence="7 8">
    <name type="scientific">Phormidium nigroviride PCC 7112</name>
    <dbReference type="NCBI Taxonomy" id="179408"/>
    <lineage>
        <taxon>Bacteria</taxon>
        <taxon>Bacillati</taxon>
        <taxon>Cyanobacteriota</taxon>
        <taxon>Cyanophyceae</taxon>
        <taxon>Oscillatoriophycideae</taxon>
        <taxon>Oscillatoriales</taxon>
        <taxon>Oscillatoriaceae</taxon>
        <taxon>Phormidium</taxon>
    </lineage>
</organism>
<dbReference type="PANTHER" id="PTHR30371">
    <property type="entry name" value="SEC-INDEPENDENT PROTEIN TRANSLOCASE PROTEIN TATC"/>
    <property type="match status" value="1"/>
</dbReference>
<feature type="transmembrane region" description="Helical" evidence="5">
    <location>
        <begin position="367"/>
        <end position="391"/>
    </location>
</feature>
<feature type="transmembrane region" description="Helical" evidence="5">
    <location>
        <begin position="277"/>
        <end position="306"/>
    </location>
</feature>